<dbReference type="AlphaFoldDB" id="A0A8H9M6S0"/>
<dbReference type="SUPFAM" id="SSF51556">
    <property type="entry name" value="Metallo-dependent hydrolases"/>
    <property type="match status" value="1"/>
</dbReference>
<dbReference type="PROSITE" id="PS51365">
    <property type="entry name" value="RENAL_DIPEPTIDASE_2"/>
    <property type="match status" value="1"/>
</dbReference>
<dbReference type="OrthoDB" id="9804920at2"/>
<reference evidence="1" key="2">
    <citation type="submission" date="2020-09" db="EMBL/GenBank/DDBJ databases">
        <authorList>
            <person name="Sun Q."/>
            <person name="Zhou Y."/>
        </authorList>
    </citation>
    <scope>NUCLEOTIDE SEQUENCE</scope>
    <source>
        <strain evidence="1">CGMCC 4.7679</strain>
    </source>
</reference>
<dbReference type="PANTHER" id="PTHR10443:SF12">
    <property type="entry name" value="DIPEPTIDASE"/>
    <property type="match status" value="1"/>
</dbReference>
<dbReference type="Gene3D" id="3.20.20.140">
    <property type="entry name" value="Metal-dependent hydrolases"/>
    <property type="match status" value="1"/>
</dbReference>
<evidence type="ECO:0000313" key="1">
    <source>
        <dbReference type="EMBL" id="GHF67857.1"/>
    </source>
</evidence>
<accession>A0A8H9M6S0</accession>
<dbReference type="Pfam" id="PF01244">
    <property type="entry name" value="Peptidase_M19"/>
    <property type="match status" value="1"/>
</dbReference>
<gene>
    <name evidence="1" type="ORF">GCM10017566_47000</name>
</gene>
<comment type="caution">
    <text evidence="1">The sequence shown here is derived from an EMBL/GenBank/DDBJ whole genome shotgun (WGS) entry which is preliminary data.</text>
</comment>
<keyword evidence="2" id="KW-1185">Reference proteome</keyword>
<protein>
    <submittedName>
        <fullName evidence="1">Dipeptidase</fullName>
    </submittedName>
</protein>
<dbReference type="GO" id="GO:0070573">
    <property type="term" value="F:metallodipeptidase activity"/>
    <property type="evidence" value="ECO:0007669"/>
    <property type="project" value="InterPro"/>
</dbReference>
<proteinExistence type="predicted"/>
<dbReference type="RefSeq" id="WP_145933790.1">
    <property type="nucleotide sequence ID" value="NZ_BNAV01000007.1"/>
</dbReference>
<dbReference type="Proteomes" id="UP000658656">
    <property type="component" value="Unassembled WGS sequence"/>
</dbReference>
<reference evidence="1" key="1">
    <citation type="journal article" date="2014" name="Int. J. Syst. Evol. Microbiol.">
        <title>Complete genome sequence of Corynebacterium casei LMG S-19264T (=DSM 44701T), isolated from a smear-ripened cheese.</title>
        <authorList>
            <consortium name="US DOE Joint Genome Institute (JGI-PGF)"/>
            <person name="Walter F."/>
            <person name="Albersmeier A."/>
            <person name="Kalinowski J."/>
            <person name="Ruckert C."/>
        </authorList>
    </citation>
    <scope>NUCLEOTIDE SEQUENCE</scope>
    <source>
        <strain evidence="1">CGMCC 4.7679</strain>
    </source>
</reference>
<dbReference type="PANTHER" id="PTHR10443">
    <property type="entry name" value="MICROSOMAL DIPEPTIDASE"/>
    <property type="match status" value="1"/>
</dbReference>
<dbReference type="InterPro" id="IPR032466">
    <property type="entry name" value="Metal_Hydrolase"/>
</dbReference>
<dbReference type="EMBL" id="BNAV01000007">
    <property type="protein sequence ID" value="GHF67857.1"/>
    <property type="molecule type" value="Genomic_DNA"/>
</dbReference>
<dbReference type="GO" id="GO:0006508">
    <property type="term" value="P:proteolysis"/>
    <property type="evidence" value="ECO:0007669"/>
    <property type="project" value="InterPro"/>
</dbReference>
<organism evidence="1 2">
    <name type="scientific">Amycolatopsis bartoniae</name>
    <dbReference type="NCBI Taxonomy" id="941986"/>
    <lineage>
        <taxon>Bacteria</taxon>
        <taxon>Bacillati</taxon>
        <taxon>Actinomycetota</taxon>
        <taxon>Actinomycetes</taxon>
        <taxon>Pseudonocardiales</taxon>
        <taxon>Pseudonocardiaceae</taxon>
        <taxon>Amycolatopsis</taxon>
    </lineage>
</organism>
<sequence>MPEYGNFPFGLSQKDEARAARLHRDSIVVDMVHQGPFSPDVWTDELRAELPDGAGYLEASGFLMEKALRGEFDEFHCLADASGATTMLTGCVLENAQGVLEAAADTARMLAAFDWLRPARRADDIRAAHAEGGHALVGQCQLNLVRPGDIDLLDQAAALGVAHTVDCAYNTATFIGSGCTEKNDAGLSAFGNTFVDRCNKIGVIVDTAHSGPRTTIDACARSKAPVVATHTSAAALYDCDRAKSDEELQAIAATGGVIGVFCMPFFLAGIGTEPAPTIELALDHIDYVVRLVGVEHVGIGTDWPLALPADVLAQTLLPMAMSTMGFRPEHQLDVASTLEGFRDPRDLINITRGLVARGYPDQQVEMILGGNFLRVFEQVVG</sequence>
<dbReference type="InterPro" id="IPR008257">
    <property type="entry name" value="Pept_M19"/>
</dbReference>
<evidence type="ECO:0000313" key="2">
    <source>
        <dbReference type="Proteomes" id="UP000658656"/>
    </source>
</evidence>
<name>A0A8H9M6S0_9PSEU</name>